<organism evidence="2 3">
    <name type="scientific">Nannochloropsis gaditana</name>
    <dbReference type="NCBI Taxonomy" id="72520"/>
    <lineage>
        <taxon>Eukaryota</taxon>
        <taxon>Sar</taxon>
        <taxon>Stramenopiles</taxon>
        <taxon>Ochrophyta</taxon>
        <taxon>Eustigmatophyceae</taxon>
        <taxon>Eustigmatales</taxon>
        <taxon>Monodopsidaceae</taxon>
        <taxon>Nannochloropsis</taxon>
    </lineage>
</organism>
<dbReference type="OrthoDB" id="10598436at2759"/>
<name>W7TIQ0_9STRA</name>
<evidence type="ECO:0000313" key="2">
    <source>
        <dbReference type="EMBL" id="EWM23383.1"/>
    </source>
</evidence>
<evidence type="ECO:0000313" key="3">
    <source>
        <dbReference type="Proteomes" id="UP000019335"/>
    </source>
</evidence>
<accession>W7TIQ0</accession>
<feature type="non-terminal residue" evidence="2">
    <location>
        <position position="151"/>
    </location>
</feature>
<feature type="region of interest" description="Disordered" evidence="1">
    <location>
        <begin position="1"/>
        <end position="52"/>
    </location>
</feature>
<gene>
    <name evidence="2" type="ORF">Naga_101268g2</name>
</gene>
<keyword evidence="3" id="KW-1185">Reference proteome</keyword>
<proteinExistence type="predicted"/>
<dbReference type="EMBL" id="AZIL01001686">
    <property type="protein sequence ID" value="EWM23383.1"/>
    <property type="molecule type" value="Genomic_DNA"/>
</dbReference>
<dbReference type="Proteomes" id="UP000019335">
    <property type="component" value="Chromosome 17"/>
</dbReference>
<feature type="region of interest" description="Disordered" evidence="1">
    <location>
        <begin position="96"/>
        <end position="151"/>
    </location>
</feature>
<evidence type="ECO:0000256" key="1">
    <source>
        <dbReference type="SAM" id="MobiDB-lite"/>
    </source>
</evidence>
<sequence>MDGARARNPSEPCTPCEDSSRKRIRPEPGPGWGPAAVRDVASTPSPGGPRARARLALHARINHPLPPSIQRHLHQIVVAWKQNPWSLRVNETLPLAPVPPPEERRPTAAPPCAPTAHAQRQTPSPTLPAGSCQPEMPRALSPSLYPETSAY</sequence>
<reference evidence="2 3" key="1">
    <citation type="journal article" date="2014" name="Mol. Plant">
        <title>Chromosome Scale Genome Assembly and Transcriptome Profiling of Nannochloropsis gaditana in Nitrogen Depletion.</title>
        <authorList>
            <person name="Corteggiani Carpinelli E."/>
            <person name="Telatin A."/>
            <person name="Vitulo N."/>
            <person name="Forcato C."/>
            <person name="D'Angelo M."/>
            <person name="Schiavon R."/>
            <person name="Vezzi A."/>
            <person name="Giacometti G.M."/>
            <person name="Morosinotto T."/>
            <person name="Valle G."/>
        </authorList>
    </citation>
    <scope>NUCLEOTIDE SEQUENCE [LARGE SCALE GENOMIC DNA]</scope>
    <source>
        <strain evidence="2 3">B-31</strain>
    </source>
</reference>
<comment type="caution">
    <text evidence="2">The sequence shown here is derived from an EMBL/GenBank/DDBJ whole genome shotgun (WGS) entry which is preliminary data.</text>
</comment>
<dbReference type="AlphaFoldDB" id="W7TIQ0"/>
<protein>
    <submittedName>
        <fullName evidence="2">Uncharacterized protein</fullName>
    </submittedName>
</protein>